<dbReference type="Proteomes" id="UP000309872">
    <property type="component" value="Unassembled WGS sequence"/>
</dbReference>
<keyword evidence="1" id="KW-0732">Signal</keyword>
<dbReference type="EMBL" id="SUKA01000001">
    <property type="protein sequence ID" value="TJY67825.1"/>
    <property type="molecule type" value="Genomic_DNA"/>
</dbReference>
<evidence type="ECO:0000313" key="3">
    <source>
        <dbReference type="Proteomes" id="UP000309872"/>
    </source>
</evidence>
<dbReference type="RefSeq" id="WP_136818692.1">
    <property type="nucleotide sequence ID" value="NZ_BMJX01000001.1"/>
</dbReference>
<name>A0A4U0H7K8_9SPHI</name>
<feature type="chain" id="PRO_5020882045" description="DUF5723 domain-containing protein" evidence="1">
    <location>
        <begin position="23"/>
        <end position="569"/>
    </location>
</feature>
<accession>A0A4U0H7K8</accession>
<dbReference type="OrthoDB" id="1091532at2"/>
<sequence length="569" mass="63058">MKFSLWLCLLVALIVKTSTTLAQDLSNLQAQKPIGFNGTLELRGIYYNASGIANRRDPFTYLLSGSPTVSLYGWSVPFSFTLSKDDRAFRQPFNQFGMSPTYKWITLHAGYRNVTFSPFTLAGHTMLGGGFEINPGKLRVGFMYGRLNRATVVDTTTQSLVPFSFSRKGMAAKLGYGTSTNHFDLNFLHAKDDSTSRPDVRLPDSSNVLAAANTVLGYSMKFTLFKKFSIESDGAASIYTRDINSPITFDSIADPTLRRMKGLLDINGTTEWFLAFNAGIGYREKNYGIKVNYRRIEPDFKTMGAYFFANDVENLTINPNFSLPNGKLRVNASLGIQQDNVNLQKQATNKRIIGSGVIGAEITDKLGVDINYSNFSNNQRPNTLRFADSLKIVQTTQTLNIMPRYTIIGERMTHTVMLSVNLSGMKDYNSYFEQEANNRDINTSQYLLNYSVSFPSKLLSVFASLSHTAMEGAGTETSYSGVTLGGNYSMAKQKLQTGLNGSLMQGNTSSGKSMIINGSMNLNYRVNNWQSIRASFFLTNNNPGSVITGVNPTFTETRGELAYQINFGL</sequence>
<dbReference type="AlphaFoldDB" id="A0A4U0H7K8"/>
<evidence type="ECO:0008006" key="4">
    <source>
        <dbReference type="Google" id="ProtNLM"/>
    </source>
</evidence>
<gene>
    <name evidence="2" type="ORF">FAZ19_00750</name>
</gene>
<organism evidence="2 3">
    <name type="scientific">Sphingobacterium alkalisoli</name>
    <dbReference type="NCBI Taxonomy" id="1874115"/>
    <lineage>
        <taxon>Bacteria</taxon>
        <taxon>Pseudomonadati</taxon>
        <taxon>Bacteroidota</taxon>
        <taxon>Sphingobacteriia</taxon>
        <taxon>Sphingobacteriales</taxon>
        <taxon>Sphingobacteriaceae</taxon>
        <taxon>Sphingobacterium</taxon>
    </lineage>
</organism>
<reference evidence="2 3" key="1">
    <citation type="submission" date="2019-04" db="EMBL/GenBank/DDBJ databases">
        <title>Sphingobacterium olei sp. nov., isolated from oil-contaminated soil.</title>
        <authorList>
            <person name="Liu B."/>
        </authorList>
    </citation>
    <scope>NUCLEOTIDE SEQUENCE [LARGE SCALE GENOMIC DNA]</scope>
    <source>
        <strain evidence="2 3">Y3L14</strain>
    </source>
</reference>
<keyword evidence="3" id="KW-1185">Reference proteome</keyword>
<feature type="signal peptide" evidence="1">
    <location>
        <begin position="1"/>
        <end position="22"/>
    </location>
</feature>
<dbReference type="SUPFAM" id="SSF56935">
    <property type="entry name" value="Porins"/>
    <property type="match status" value="1"/>
</dbReference>
<evidence type="ECO:0000256" key="1">
    <source>
        <dbReference type="SAM" id="SignalP"/>
    </source>
</evidence>
<evidence type="ECO:0000313" key="2">
    <source>
        <dbReference type="EMBL" id="TJY67825.1"/>
    </source>
</evidence>
<protein>
    <recommendedName>
        <fullName evidence="4">DUF5723 domain-containing protein</fullName>
    </recommendedName>
</protein>
<comment type="caution">
    <text evidence="2">The sequence shown here is derived from an EMBL/GenBank/DDBJ whole genome shotgun (WGS) entry which is preliminary data.</text>
</comment>
<proteinExistence type="predicted"/>